<sequence length="285" mass="32099">MKRKHLILSLLIPITFTTITTVAISCKQEESKPTESNKPTNQVVSLSFNTNPVLNPINNNQYELVVNVTNANNKTLVAKLTKKDDKQTFSTVNKVIVKDNVAKLVFSNLAINSSYYLSNVSILENNNESKPINLDSSIINHPLIINWDLDLIKLDQQIPANATVAKWFYDSYNQLSEQEKRFNWVVAQINANASTQPESELTKIKEQHKMFALITNTISTKFLETYSSHKQEQLSNALNQISSILTKNINNTNNTRSINDLKTINTLFLKGLIAAELELSKSSKS</sequence>
<keyword evidence="1" id="KW-0732">Signal</keyword>
<dbReference type="PROSITE" id="PS51257">
    <property type="entry name" value="PROKAR_LIPOPROTEIN"/>
    <property type="match status" value="1"/>
</dbReference>
<reference evidence="2 3" key="1">
    <citation type="journal article" date="2015" name="Genome Announc.">
        <title>Genome Sequence of Ureaplasma diversum Strain ATCC 49782.</title>
        <authorList>
            <person name="Marques L.M."/>
            <person name="Guimaraes A.M."/>
            <person name="Martins H.B."/>
            <person name="Rezende I.S."/>
            <person name="Barbosa M.S."/>
            <person name="Campos G.B."/>
            <person name="do Nascimento N.C."/>
            <person name="Dos Santos A.P."/>
            <person name="Amorim A.T."/>
            <person name="Santos V.M."/>
            <person name="Messick J.B."/>
            <person name="Timenetsky J."/>
        </authorList>
    </citation>
    <scope>NUCLEOTIDE SEQUENCE [LARGE SCALE GENOMIC DNA]</scope>
    <source>
        <strain evidence="2 3">ATCC 49782</strain>
    </source>
</reference>
<dbReference type="Proteomes" id="UP000032261">
    <property type="component" value="Chromosome"/>
</dbReference>
<feature type="chain" id="PRO_5002182540" description="Lipoprotein" evidence="1">
    <location>
        <begin position="24"/>
        <end position="285"/>
    </location>
</feature>
<evidence type="ECO:0000313" key="2">
    <source>
        <dbReference type="EMBL" id="AJQ45287.1"/>
    </source>
</evidence>
<protein>
    <recommendedName>
        <fullName evidence="4">Lipoprotein</fullName>
    </recommendedName>
</protein>
<name>A0A0C5RLI4_9BACT</name>
<dbReference type="AlphaFoldDB" id="A0A0C5RLI4"/>
<gene>
    <name evidence="2" type="ORF">JM47_01505</name>
</gene>
<dbReference type="PATRIC" id="fig|42094.4.peg.292"/>
<organism evidence="2 3">
    <name type="scientific">Ureaplasma diversum</name>
    <dbReference type="NCBI Taxonomy" id="42094"/>
    <lineage>
        <taxon>Bacteria</taxon>
        <taxon>Bacillati</taxon>
        <taxon>Mycoplasmatota</taxon>
        <taxon>Mycoplasmoidales</taxon>
        <taxon>Mycoplasmoidaceae</taxon>
        <taxon>Ureaplasma</taxon>
    </lineage>
</organism>
<dbReference type="RefSeq" id="WP_208895211.1">
    <property type="nucleotide sequence ID" value="NZ_CP009770.1"/>
</dbReference>
<evidence type="ECO:0000313" key="3">
    <source>
        <dbReference type="Proteomes" id="UP000032261"/>
    </source>
</evidence>
<accession>A0A0C5RLI4</accession>
<evidence type="ECO:0000256" key="1">
    <source>
        <dbReference type="SAM" id="SignalP"/>
    </source>
</evidence>
<feature type="signal peptide" evidence="1">
    <location>
        <begin position="1"/>
        <end position="23"/>
    </location>
</feature>
<dbReference type="HOGENOM" id="CLU_976426_0_0_14"/>
<dbReference type="EMBL" id="CP009770">
    <property type="protein sequence ID" value="AJQ45287.1"/>
    <property type="molecule type" value="Genomic_DNA"/>
</dbReference>
<proteinExistence type="predicted"/>
<dbReference type="KEGG" id="ude:JM47_01505"/>
<evidence type="ECO:0008006" key="4">
    <source>
        <dbReference type="Google" id="ProtNLM"/>
    </source>
</evidence>